<dbReference type="InterPro" id="IPR013149">
    <property type="entry name" value="ADH-like_C"/>
</dbReference>
<dbReference type="OrthoDB" id="9805663at2"/>
<proteinExistence type="predicted"/>
<protein>
    <submittedName>
        <fullName evidence="3">NADP-dependent oxidoreductase</fullName>
    </submittedName>
</protein>
<accession>A0A386HL06</accession>
<dbReference type="Pfam" id="PF16884">
    <property type="entry name" value="ADH_N_2"/>
    <property type="match status" value="1"/>
</dbReference>
<dbReference type="InterPro" id="IPR041694">
    <property type="entry name" value="ADH_N_2"/>
</dbReference>
<evidence type="ECO:0000313" key="4">
    <source>
        <dbReference type="Proteomes" id="UP000266118"/>
    </source>
</evidence>
<dbReference type="PANTHER" id="PTHR43205">
    <property type="entry name" value="PROSTAGLANDIN REDUCTASE"/>
    <property type="match status" value="1"/>
</dbReference>
<dbReference type="RefSeq" id="WP_119984747.1">
    <property type="nucleotide sequence ID" value="NZ_CP032489.1"/>
</dbReference>
<evidence type="ECO:0000313" key="3">
    <source>
        <dbReference type="EMBL" id="AYD46578.1"/>
    </source>
</evidence>
<dbReference type="InterPro" id="IPR036291">
    <property type="entry name" value="NAD(P)-bd_dom_sf"/>
</dbReference>
<sequence>MKQKDKNQVIVLAEKPVGMATLNTFQLREIDMPEIKEGEVLLKSLYVSVDPGMRGFMNEGANDYTGQKFQINEPITSRTVARVIESQSKKFSVGDIVNGRLAWKRYQSMGDDKLEWVDPQVLPISTAVSILGVPGLAAYFGLEKIGQIQKGETVVVSGAAGAVGSVAVQIAKIKGCRVVGIAGSDKKIEYIEKELGVDRGINYKKTNDIAIDLAKACPNGIDVFFDNVGGELLDAVLSLINKKARMVICGQIAVYNDTEPSKGPRPEHTLIKKSARIEGFVVFDFKNEFEEAKLKMTQWYIGGKLKYKENLIEGFENLPSAFIGLFTGENIGKQMVKI</sequence>
<evidence type="ECO:0000259" key="2">
    <source>
        <dbReference type="SMART" id="SM00829"/>
    </source>
</evidence>
<dbReference type="InterPro" id="IPR011032">
    <property type="entry name" value="GroES-like_sf"/>
</dbReference>
<dbReference type="Proteomes" id="UP000266118">
    <property type="component" value="Chromosome"/>
</dbReference>
<dbReference type="KEGG" id="ark:D6B99_02465"/>
<dbReference type="EMBL" id="CP032489">
    <property type="protein sequence ID" value="AYD46578.1"/>
    <property type="molecule type" value="Genomic_DNA"/>
</dbReference>
<gene>
    <name evidence="3" type="ORF">D6B99_02465</name>
</gene>
<evidence type="ECO:0000256" key="1">
    <source>
        <dbReference type="ARBA" id="ARBA00023002"/>
    </source>
</evidence>
<organism evidence="3 4">
    <name type="scientific">Arachidicoccus soli</name>
    <dbReference type="NCBI Taxonomy" id="2341117"/>
    <lineage>
        <taxon>Bacteria</taxon>
        <taxon>Pseudomonadati</taxon>
        <taxon>Bacteroidota</taxon>
        <taxon>Chitinophagia</taxon>
        <taxon>Chitinophagales</taxon>
        <taxon>Chitinophagaceae</taxon>
        <taxon>Arachidicoccus</taxon>
    </lineage>
</organism>
<dbReference type="GO" id="GO:0016628">
    <property type="term" value="F:oxidoreductase activity, acting on the CH-CH group of donors, NAD or NADP as acceptor"/>
    <property type="evidence" value="ECO:0007669"/>
    <property type="project" value="InterPro"/>
</dbReference>
<dbReference type="Gene3D" id="3.40.50.720">
    <property type="entry name" value="NAD(P)-binding Rossmann-like Domain"/>
    <property type="match status" value="1"/>
</dbReference>
<dbReference type="InterPro" id="IPR045010">
    <property type="entry name" value="MDR_fam"/>
</dbReference>
<dbReference type="SMART" id="SM00829">
    <property type="entry name" value="PKS_ER"/>
    <property type="match status" value="1"/>
</dbReference>
<keyword evidence="1" id="KW-0560">Oxidoreductase</keyword>
<reference evidence="3 4" key="1">
    <citation type="submission" date="2018-09" db="EMBL/GenBank/DDBJ databases">
        <title>Arachidicoccus sp. nov., a bacterium isolated from soil.</title>
        <authorList>
            <person name="Weon H.-Y."/>
            <person name="Kwon S.-W."/>
            <person name="Lee S.A."/>
        </authorList>
    </citation>
    <scope>NUCLEOTIDE SEQUENCE [LARGE SCALE GENOMIC DNA]</scope>
    <source>
        <strain evidence="3 4">KIS59-12</strain>
    </source>
</reference>
<keyword evidence="4" id="KW-1185">Reference proteome</keyword>
<dbReference type="CDD" id="cd05288">
    <property type="entry name" value="PGDH"/>
    <property type="match status" value="1"/>
</dbReference>
<name>A0A386HL06_9BACT</name>
<dbReference type="SUPFAM" id="SSF51735">
    <property type="entry name" value="NAD(P)-binding Rossmann-fold domains"/>
    <property type="match status" value="1"/>
</dbReference>
<dbReference type="InterPro" id="IPR020843">
    <property type="entry name" value="ER"/>
</dbReference>
<feature type="domain" description="Enoyl reductase (ER)" evidence="2">
    <location>
        <begin position="20"/>
        <end position="336"/>
    </location>
</feature>
<dbReference type="Gene3D" id="3.90.180.10">
    <property type="entry name" value="Medium-chain alcohol dehydrogenases, catalytic domain"/>
    <property type="match status" value="1"/>
</dbReference>
<dbReference type="PANTHER" id="PTHR43205:SF7">
    <property type="entry name" value="PROSTAGLANDIN REDUCTASE 1"/>
    <property type="match status" value="1"/>
</dbReference>
<dbReference type="Pfam" id="PF00107">
    <property type="entry name" value="ADH_zinc_N"/>
    <property type="match status" value="1"/>
</dbReference>
<dbReference type="AlphaFoldDB" id="A0A386HL06"/>
<dbReference type="FunFam" id="3.40.50.720:FF:000121">
    <property type="entry name" value="Prostaglandin reductase 2"/>
    <property type="match status" value="1"/>
</dbReference>
<dbReference type="SUPFAM" id="SSF50129">
    <property type="entry name" value="GroES-like"/>
    <property type="match status" value="2"/>
</dbReference>